<organism evidence="10 11">
    <name type="scientific">Oerskovia jenensis</name>
    <dbReference type="NCBI Taxonomy" id="162169"/>
    <lineage>
        <taxon>Bacteria</taxon>
        <taxon>Bacillati</taxon>
        <taxon>Actinomycetota</taxon>
        <taxon>Actinomycetes</taxon>
        <taxon>Micrococcales</taxon>
        <taxon>Cellulomonadaceae</taxon>
        <taxon>Oerskovia</taxon>
    </lineage>
</organism>
<dbReference type="EMBL" id="JAFBBO010000001">
    <property type="protein sequence ID" value="MBM7478666.1"/>
    <property type="molecule type" value="Genomic_DNA"/>
</dbReference>
<name>A0ABS2LE27_9CELL</name>
<proteinExistence type="inferred from homology"/>
<dbReference type="Gene3D" id="3.30.300.50">
    <property type="match status" value="2"/>
</dbReference>
<comment type="caution">
    <text evidence="10">The sequence shown here is derived from an EMBL/GenBank/DDBJ whole genome shotgun (WGS) entry which is preliminary data.</text>
</comment>
<keyword evidence="5" id="KW-0720">Serine protease</keyword>
<keyword evidence="6" id="KW-0865">Zymogen</keyword>
<dbReference type="InterPro" id="IPR043504">
    <property type="entry name" value="Peptidase_S1_PA_chymotrypsin"/>
</dbReference>
<gene>
    <name evidence="10" type="ORF">JOD49_001586</name>
</gene>
<dbReference type="Pfam" id="PF02983">
    <property type="entry name" value="Pro_Al_protease"/>
    <property type="match status" value="1"/>
</dbReference>
<feature type="domain" description="Peptidase S1A alpha-lytic prodomain" evidence="9">
    <location>
        <begin position="127"/>
        <end position="184"/>
    </location>
</feature>
<dbReference type="EC" id="3.4.21.-" evidence="10"/>
<dbReference type="GO" id="GO:0016787">
    <property type="term" value="F:hydrolase activity"/>
    <property type="evidence" value="ECO:0007669"/>
    <property type="project" value="UniProtKB-KW"/>
</dbReference>
<sequence length="495" mass="49528">MARSLWKTLATACAATALVAGPAALTANAAPPTPDTPTVSPQTSPKVAPEVLRALQRDLGLSAKDATKRLAFQSDAASTEDSLAESLDAYAGAWVDPAKNTLYVGVADGTETQEVRAAGATPVVVDHTLAELDTWKAALDGELTDPAAVPSWYVDVTTNQVVVNVHDDGRALAEQAAADAGVPADAITYVTTTEDPRPLIDVVGGNAYTMGSGGRCSVGFAVNGGFVTAGHCGTVGTRTSGPGGTFRGSSFPGNDYAWVQVDAGNTPVGAVNNYSGGRVAVAGSTAAPVGSSVCRSGSTTGWRCGTIAAYNSSVTYPQGTVSGLIRTNVCAEPGDSGGSLLAGNQAQGLTSGGSGNCSSGGTTYFQPVNEALSAYGLTLVTSGGGGNEPPPAGCPGYARTYQGSVSAGATVAQPNGSYVTVQNSGVHRVCLSGPAGTDLDLYLQKWNGSAWANVAQSTSSGAAEALTYTGTAGYYRYAVNAYAGSGAYTLGATTP</sequence>
<evidence type="ECO:0000313" key="10">
    <source>
        <dbReference type="EMBL" id="MBM7478666.1"/>
    </source>
</evidence>
<dbReference type="PRINTS" id="PR00861">
    <property type="entry name" value="ALYTICPTASE"/>
</dbReference>
<feature type="signal peptide" evidence="8">
    <location>
        <begin position="1"/>
        <end position="29"/>
    </location>
</feature>
<evidence type="ECO:0000313" key="11">
    <source>
        <dbReference type="Proteomes" id="UP000698059"/>
    </source>
</evidence>
<evidence type="ECO:0000256" key="5">
    <source>
        <dbReference type="ARBA" id="ARBA00022825"/>
    </source>
</evidence>
<evidence type="ECO:0000256" key="1">
    <source>
        <dbReference type="ARBA" id="ARBA00007664"/>
    </source>
</evidence>
<dbReference type="InterPro" id="IPR004236">
    <property type="entry name" value="Pept_S1_alpha_lytic"/>
</dbReference>
<keyword evidence="2" id="KW-0645">Protease</keyword>
<keyword evidence="11" id="KW-1185">Reference proteome</keyword>
<dbReference type="Gene3D" id="2.60.120.380">
    <property type="match status" value="1"/>
</dbReference>
<evidence type="ECO:0000256" key="4">
    <source>
        <dbReference type="ARBA" id="ARBA00022801"/>
    </source>
</evidence>
<keyword evidence="7" id="KW-1015">Disulfide bond</keyword>
<keyword evidence="4 10" id="KW-0378">Hydrolase</keyword>
<keyword evidence="3 8" id="KW-0732">Signal</keyword>
<comment type="similarity">
    <text evidence="1">Belongs to the peptidase S1 family.</text>
</comment>
<evidence type="ECO:0000256" key="8">
    <source>
        <dbReference type="SAM" id="SignalP"/>
    </source>
</evidence>
<protein>
    <submittedName>
        <fullName evidence="10">Streptogrisin C</fullName>
        <ecNumber evidence="10">3.4.21.-</ecNumber>
    </submittedName>
</protein>
<dbReference type="SUPFAM" id="SSF50494">
    <property type="entry name" value="Trypsin-like serine proteases"/>
    <property type="match status" value="1"/>
</dbReference>
<reference evidence="10 11" key="1">
    <citation type="submission" date="2021-01" db="EMBL/GenBank/DDBJ databases">
        <title>Sequencing the genomes of 1000 actinobacteria strains.</title>
        <authorList>
            <person name="Klenk H.-P."/>
        </authorList>
    </citation>
    <scope>NUCLEOTIDE SEQUENCE [LARGE SCALE GENOMIC DNA]</scope>
    <source>
        <strain evidence="10 11">DSM 46000</strain>
    </source>
</reference>
<dbReference type="Proteomes" id="UP000698059">
    <property type="component" value="Unassembled WGS sequence"/>
</dbReference>
<evidence type="ECO:0000256" key="3">
    <source>
        <dbReference type="ARBA" id="ARBA00022729"/>
    </source>
</evidence>
<accession>A0ABS2LE27</accession>
<dbReference type="Gene3D" id="2.40.10.10">
    <property type="entry name" value="Trypsin-like serine proteases"/>
    <property type="match status" value="2"/>
</dbReference>
<dbReference type="InterPro" id="IPR001316">
    <property type="entry name" value="Pept_S1A_streptogrisin"/>
</dbReference>
<evidence type="ECO:0000259" key="9">
    <source>
        <dbReference type="Pfam" id="PF02983"/>
    </source>
</evidence>
<dbReference type="InterPro" id="IPR009003">
    <property type="entry name" value="Peptidase_S1_PA"/>
</dbReference>
<dbReference type="CDD" id="cd21112">
    <property type="entry name" value="alphaLP-like"/>
    <property type="match status" value="1"/>
</dbReference>
<dbReference type="RefSeq" id="WP_205306701.1">
    <property type="nucleotide sequence ID" value="NZ_BAAAVF010000008.1"/>
</dbReference>
<evidence type="ECO:0000256" key="2">
    <source>
        <dbReference type="ARBA" id="ARBA00022670"/>
    </source>
</evidence>
<evidence type="ECO:0000256" key="7">
    <source>
        <dbReference type="ARBA" id="ARBA00023157"/>
    </source>
</evidence>
<dbReference type="InterPro" id="IPR035070">
    <property type="entry name" value="Streptogrisin_prodomain"/>
</dbReference>
<evidence type="ECO:0000256" key="6">
    <source>
        <dbReference type="ARBA" id="ARBA00023145"/>
    </source>
</evidence>
<feature type="chain" id="PRO_5046306745" evidence="8">
    <location>
        <begin position="30"/>
        <end position="495"/>
    </location>
</feature>